<evidence type="ECO:0000259" key="10">
    <source>
        <dbReference type="PROSITE" id="PS50893"/>
    </source>
</evidence>
<name>A0A8H6XYK1_9AGAR</name>
<dbReference type="InterPro" id="IPR050173">
    <property type="entry name" value="ABC_transporter_C-like"/>
</dbReference>
<dbReference type="EMBL" id="JACAZI010000011">
    <property type="protein sequence ID" value="KAF7348756.1"/>
    <property type="molecule type" value="Genomic_DNA"/>
</dbReference>
<keyword evidence="4" id="KW-0547">Nucleotide-binding</keyword>
<evidence type="ECO:0000256" key="5">
    <source>
        <dbReference type="ARBA" id="ARBA00022840"/>
    </source>
</evidence>
<dbReference type="InterPro" id="IPR017871">
    <property type="entry name" value="ABC_transporter-like_CS"/>
</dbReference>
<dbReference type="GO" id="GO:0005524">
    <property type="term" value="F:ATP binding"/>
    <property type="evidence" value="ECO:0007669"/>
    <property type="project" value="UniProtKB-KW"/>
</dbReference>
<dbReference type="PROSITE" id="PS50893">
    <property type="entry name" value="ABC_TRANSPORTER_2"/>
    <property type="match status" value="1"/>
</dbReference>
<dbReference type="GO" id="GO:0140359">
    <property type="term" value="F:ABC-type transporter activity"/>
    <property type="evidence" value="ECO:0007669"/>
    <property type="project" value="InterPro"/>
</dbReference>
<comment type="caution">
    <text evidence="12">The sequence shown here is derived from an EMBL/GenBank/DDBJ whole genome shotgun (WGS) entry which is preliminary data.</text>
</comment>
<evidence type="ECO:0000256" key="9">
    <source>
        <dbReference type="SAM" id="Phobius"/>
    </source>
</evidence>
<organism evidence="12 13">
    <name type="scientific">Mycena venus</name>
    <dbReference type="NCBI Taxonomy" id="2733690"/>
    <lineage>
        <taxon>Eukaryota</taxon>
        <taxon>Fungi</taxon>
        <taxon>Dikarya</taxon>
        <taxon>Basidiomycota</taxon>
        <taxon>Agaricomycotina</taxon>
        <taxon>Agaricomycetes</taxon>
        <taxon>Agaricomycetidae</taxon>
        <taxon>Agaricales</taxon>
        <taxon>Marasmiineae</taxon>
        <taxon>Mycenaceae</taxon>
        <taxon>Mycena</taxon>
    </lineage>
</organism>
<dbReference type="InterPro" id="IPR003439">
    <property type="entry name" value="ABC_transporter-like_ATP-bd"/>
</dbReference>
<proteinExistence type="predicted"/>
<feature type="transmembrane region" description="Helical" evidence="9">
    <location>
        <begin position="238"/>
        <end position="262"/>
    </location>
</feature>
<feature type="domain" description="ABC transporter" evidence="10">
    <location>
        <begin position="530"/>
        <end position="755"/>
    </location>
</feature>
<feature type="transmembrane region" description="Helical" evidence="9">
    <location>
        <begin position="320"/>
        <end position="337"/>
    </location>
</feature>
<feature type="transmembrane region" description="Helical" evidence="9">
    <location>
        <begin position="197"/>
        <end position="218"/>
    </location>
</feature>
<feature type="compositionally biased region" description="Basic and acidic residues" evidence="8">
    <location>
        <begin position="757"/>
        <end position="775"/>
    </location>
</feature>
<evidence type="ECO:0000256" key="4">
    <source>
        <dbReference type="ARBA" id="ARBA00022741"/>
    </source>
</evidence>
<dbReference type="OrthoDB" id="6500128at2759"/>
<keyword evidence="6 9" id="KW-1133">Transmembrane helix</keyword>
<protein>
    <recommendedName>
        <fullName evidence="14">ABC transporter</fullName>
    </recommendedName>
</protein>
<dbReference type="PANTHER" id="PTHR24223">
    <property type="entry name" value="ATP-BINDING CASSETTE SUB-FAMILY C"/>
    <property type="match status" value="1"/>
</dbReference>
<dbReference type="GO" id="GO:0016020">
    <property type="term" value="C:membrane"/>
    <property type="evidence" value="ECO:0007669"/>
    <property type="project" value="UniProtKB-SubCell"/>
</dbReference>
<dbReference type="AlphaFoldDB" id="A0A8H6XYK1"/>
<dbReference type="SUPFAM" id="SSF90123">
    <property type="entry name" value="ABC transporter transmembrane region"/>
    <property type="match status" value="1"/>
</dbReference>
<dbReference type="Proteomes" id="UP000620124">
    <property type="component" value="Unassembled WGS sequence"/>
</dbReference>
<keyword evidence="2" id="KW-0813">Transport</keyword>
<dbReference type="InterPro" id="IPR011527">
    <property type="entry name" value="ABC1_TM_dom"/>
</dbReference>
<keyword evidence="3 9" id="KW-0812">Transmembrane</keyword>
<keyword evidence="13" id="KW-1185">Reference proteome</keyword>
<dbReference type="CDD" id="cd03250">
    <property type="entry name" value="ABCC_MRP_domain1"/>
    <property type="match status" value="1"/>
</dbReference>
<evidence type="ECO:0000256" key="6">
    <source>
        <dbReference type="ARBA" id="ARBA00022989"/>
    </source>
</evidence>
<feature type="transmembrane region" description="Helical" evidence="9">
    <location>
        <begin position="34"/>
        <end position="57"/>
    </location>
</feature>
<feature type="region of interest" description="Disordered" evidence="8">
    <location>
        <begin position="757"/>
        <end position="792"/>
    </location>
</feature>
<gene>
    <name evidence="12" type="ORF">MVEN_01394700</name>
</gene>
<feature type="transmembrane region" description="Helical" evidence="9">
    <location>
        <begin position="69"/>
        <end position="88"/>
    </location>
</feature>
<feature type="domain" description="ABC transmembrane type-1" evidence="11">
    <location>
        <begin position="210"/>
        <end position="487"/>
    </location>
</feature>
<keyword evidence="7 9" id="KW-0472">Membrane</keyword>
<dbReference type="Gene3D" id="3.40.50.300">
    <property type="entry name" value="P-loop containing nucleotide triphosphate hydrolases"/>
    <property type="match status" value="1"/>
</dbReference>
<evidence type="ECO:0000256" key="3">
    <source>
        <dbReference type="ARBA" id="ARBA00022692"/>
    </source>
</evidence>
<dbReference type="PROSITE" id="PS00211">
    <property type="entry name" value="ABC_TRANSPORTER_1"/>
    <property type="match status" value="1"/>
</dbReference>
<keyword evidence="5" id="KW-0067">ATP-binding</keyword>
<dbReference type="InterPro" id="IPR044746">
    <property type="entry name" value="ABCC_6TM_D1"/>
</dbReference>
<dbReference type="Pfam" id="PF00005">
    <property type="entry name" value="ABC_tran"/>
    <property type="match status" value="1"/>
</dbReference>
<dbReference type="InterPro" id="IPR027417">
    <property type="entry name" value="P-loop_NTPase"/>
</dbReference>
<evidence type="ECO:0000256" key="2">
    <source>
        <dbReference type="ARBA" id="ARBA00022448"/>
    </source>
</evidence>
<evidence type="ECO:0000259" key="11">
    <source>
        <dbReference type="PROSITE" id="PS50929"/>
    </source>
</evidence>
<evidence type="ECO:0000256" key="8">
    <source>
        <dbReference type="SAM" id="MobiDB-lite"/>
    </source>
</evidence>
<evidence type="ECO:0008006" key="14">
    <source>
        <dbReference type="Google" id="ProtNLM"/>
    </source>
</evidence>
<dbReference type="PROSITE" id="PS50929">
    <property type="entry name" value="ABC_TM1F"/>
    <property type="match status" value="1"/>
</dbReference>
<dbReference type="InterPro" id="IPR036640">
    <property type="entry name" value="ABC1_TM_sf"/>
</dbReference>
<comment type="subcellular location">
    <subcellularLocation>
        <location evidence="1">Membrane</location>
        <topology evidence="1">Multi-pass membrane protein</topology>
    </subcellularLocation>
</comment>
<evidence type="ECO:0000313" key="12">
    <source>
        <dbReference type="EMBL" id="KAF7348756.1"/>
    </source>
</evidence>
<dbReference type="SUPFAM" id="SSF52540">
    <property type="entry name" value="P-loop containing nucleoside triphosphate hydrolases"/>
    <property type="match status" value="1"/>
</dbReference>
<feature type="transmembrane region" description="Helical" evidence="9">
    <location>
        <begin position="419"/>
        <end position="441"/>
    </location>
</feature>
<accession>A0A8H6XYK1</accession>
<evidence type="ECO:0000256" key="1">
    <source>
        <dbReference type="ARBA" id="ARBA00004141"/>
    </source>
</evidence>
<feature type="transmembrane region" description="Helical" evidence="9">
    <location>
        <begin position="94"/>
        <end position="115"/>
    </location>
</feature>
<evidence type="ECO:0000256" key="7">
    <source>
        <dbReference type="ARBA" id="ARBA00023136"/>
    </source>
</evidence>
<sequence length="834" mass="90798">MGMVLLATKIVVALYVLASNIANLIQWHHYTLSLSLGLGAPILQTVCSTLLMGLVVVEHIKSLAPSTLVISYAFLKSVFTAAIMRTSIQNGDAILAFSAPLLVSAYLLLLCVELVGKHRLLRNKDVPTVSASSFISKSLYLWLLPLLWTGRNKTLTIDDCGNIPLELRAAASTKPLQRMLVAMPHQNHHLVRASLRAFPLLFFSPIPPRVLLLLASFAQPLLVSRMISYVSNPDSPTAQGWALVGGFVCTYAVISLMTSIYWEKVFNCTVRYRGALVGNIYGKTLRLSSAAGREMGGGVASTYMSVDVERVCQGLETVHELWAAVVSIILAVALLYSQATWPAFLPLMITFIVVMTSGYVSKGMGGAHRKWLGSTDKRVKFLVSIIDNYLPMKLGRYEDAFAQRAANLRAEEMKGARSFYYNLTAIGALTETAWAASTLSVLGPYSALAAIGHDALDPRRLFTIVATINLLAPPLSMLGDILPQLRAAYSSLKRIEYYLQLEELVPRLPPLPAADGGSQEKQPDEVSAHISLQEASFSWGADKPPFLGSISLELSVPHLHVCVGPVASGKTFFLLSLLGETVCTEGSFWPARTPIAYTAQDPLIISGTIRDNIVFGQEFSEQWYNTVLNACALTVDISRMSSKDGTFVGERGATLSGGQRQRISLARAVYARAPWTFLDDPFSALDAESEDHIFLALFGPNGLLRNRGVVLVTHNAKHLNSADSVVVLSGGTVKYHGTLEEIIALGYNFDRDMNPDRDLPTTKMRSPEEVVRTEDRVDEEESGEKGIPKASQGFTPLSVLHANGWLVRLPGGHHPVVSDRVGKTCTTDLSTAVV</sequence>
<evidence type="ECO:0000313" key="13">
    <source>
        <dbReference type="Proteomes" id="UP000620124"/>
    </source>
</evidence>
<dbReference type="Pfam" id="PF00664">
    <property type="entry name" value="ABC_membrane"/>
    <property type="match status" value="1"/>
</dbReference>
<dbReference type="CDD" id="cd18579">
    <property type="entry name" value="ABC_6TM_ABCC_D1"/>
    <property type="match status" value="1"/>
</dbReference>
<dbReference type="GO" id="GO:0016887">
    <property type="term" value="F:ATP hydrolysis activity"/>
    <property type="evidence" value="ECO:0007669"/>
    <property type="project" value="InterPro"/>
</dbReference>
<reference evidence="12" key="1">
    <citation type="submission" date="2020-05" db="EMBL/GenBank/DDBJ databases">
        <title>Mycena genomes resolve the evolution of fungal bioluminescence.</title>
        <authorList>
            <person name="Tsai I.J."/>
        </authorList>
    </citation>
    <scope>NUCLEOTIDE SEQUENCE</scope>
    <source>
        <strain evidence="12">CCC161011</strain>
    </source>
</reference>
<dbReference type="PANTHER" id="PTHR24223:SF399">
    <property type="entry name" value="ABC TRANSPORTER ATNG"/>
    <property type="match status" value="1"/>
</dbReference>
<feature type="transmembrane region" description="Helical" evidence="9">
    <location>
        <begin position="343"/>
        <end position="360"/>
    </location>
</feature>
<dbReference type="Gene3D" id="1.20.1560.10">
    <property type="entry name" value="ABC transporter type 1, transmembrane domain"/>
    <property type="match status" value="1"/>
</dbReference>